<keyword evidence="1" id="KW-0175">Coiled coil</keyword>
<dbReference type="AlphaFoldDB" id="A0AA88KT28"/>
<protein>
    <submittedName>
        <fullName evidence="2">Uncharacterized protein</fullName>
    </submittedName>
</protein>
<comment type="caution">
    <text evidence="2">The sequence shown here is derived from an EMBL/GenBank/DDBJ whole genome shotgun (WGS) entry which is preliminary data.</text>
</comment>
<evidence type="ECO:0000256" key="1">
    <source>
        <dbReference type="SAM" id="Coils"/>
    </source>
</evidence>
<keyword evidence="3" id="KW-1185">Reference proteome</keyword>
<organism evidence="2 3">
    <name type="scientific">Artemia franciscana</name>
    <name type="common">Brine shrimp</name>
    <name type="synonym">Artemia sanfranciscana</name>
    <dbReference type="NCBI Taxonomy" id="6661"/>
    <lineage>
        <taxon>Eukaryota</taxon>
        <taxon>Metazoa</taxon>
        <taxon>Ecdysozoa</taxon>
        <taxon>Arthropoda</taxon>
        <taxon>Crustacea</taxon>
        <taxon>Branchiopoda</taxon>
        <taxon>Anostraca</taxon>
        <taxon>Artemiidae</taxon>
        <taxon>Artemia</taxon>
    </lineage>
</organism>
<proteinExistence type="predicted"/>
<dbReference type="EMBL" id="JAVRJZ010000020">
    <property type="protein sequence ID" value="KAK2705583.1"/>
    <property type="molecule type" value="Genomic_DNA"/>
</dbReference>
<accession>A0AA88KT28</accession>
<evidence type="ECO:0000313" key="2">
    <source>
        <dbReference type="EMBL" id="KAK2705583.1"/>
    </source>
</evidence>
<name>A0AA88KT28_ARTSF</name>
<feature type="coiled-coil region" evidence="1">
    <location>
        <begin position="286"/>
        <end position="313"/>
    </location>
</feature>
<sequence>MEMDEECLMAMFCASIEVTMELIQAELEQERETSSWEMQQQLELLTLQFTPLVQALQIITDNQNAPVIADNTMIQIIKFMDGMDINAYLTAFEQNATQNNWIHDTWSVRLQALLTVRVVLATPIFVNSSVWLWICQFRKIVNENKLPANYVYCYPFVCVLFLQVEQKFFVYNQGIQCLALYIISIQLFRTCFPFLNEAEAKVFHENLLKTVAKSTEAEMEATLLGDSEEATEYRERFNVFDTMLCTTDGSKAWRPTGNPREDSAPQRYKEADQTFTIMKTQQAELFNELANLKSQQDRNIAEIENNEKEIKELGKKYRKIISLLNSVDN</sequence>
<gene>
    <name evidence="2" type="ORF">QYM36_015841</name>
</gene>
<evidence type="ECO:0000313" key="3">
    <source>
        <dbReference type="Proteomes" id="UP001187531"/>
    </source>
</evidence>
<reference evidence="2" key="1">
    <citation type="submission" date="2023-07" db="EMBL/GenBank/DDBJ databases">
        <title>Chromosome-level genome assembly of Artemia franciscana.</title>
        <authorList>
            <person name="Jo E."/>
        </authorList>
    </citation>
    <scope>NUCLEOTIDE SEQUENCE</scope>
    <source>
        <tissue evidence="2">Whole body</tissue>
    </source>
</reference>
<dbReference type="Proteomes" id="UP001187531">
    <property type="component" value="Unassembled WGS sequence"/>
</dbReference>